<reference evidence="2" key="1">
    <citation type="submission" date="2021-02" db="EMBL/GenBank/DDBJ databases">
        <authorList>
            <person name="Nowell W R."/>
        </authorList>
    </citation>
    <scope>NUCLEOTIDE SEQUENCE</scope>
</reference>
<accession>A0A8S2ZKJ4</accession>
<gene>
    <name evidence="2" type="ORF">BYL167_LOCUS40820</name>
    <name evidence="3" type="ORF">GIL414_LOCUS40360</name>
</gene>
<evidence type="ECO:0000313" key="4">
    <source>
        <dbReference type="Proteomes" id="UP000681967"/>
    </source>
</evidence>
<dbReference type="EMBL" id="CAJOBH010101926">
    <property type="protein sequence ID" value="CAF4617545.1"/>
    <property type="molecule type" value="Genomic_DNA"/>
</dbReference>
<sequence length="80" mass="8765">PSIPVSQKSQKHQEIKQETRSSPHSKEQKRTAPIHTDIIPTPSVSMPITKVDLTTTPTVTVSTTIPKDTSLTELDDSNDS</sequence>
<dbReference type="AlphaFoldDB" id="A0A8S2ZKJ4"/>
<protein>
    <submittedName>
        <fullName evidence="2">Uncharacterized protein</fullName>
    </submittedName>
</protein>
<feature type="compositionally biased region" description="Basic and acidic residues" evidence="1">
    <location>
        <begin position="11"/>
        <end position="30"/>
    </location>
</feature>
<evidence type="ECO:0000256" key="1">
    <source>
        <dbReference type="SAM" id="MobiDB-lite"/>
    </source>
</evidence>
<feature type="non-terminal residue" evidence="2">
    <location>
        <position position="80"/>
    </location>
</feature>
<name>A0A8S2ZKJ4_9BILA</name>
<proteinExistence type="predicted"/>
<organism evidence="2 4">
    <name type="scientific">Rotaria magnacalcarata</name>
    <dbReference type="NCBI Taxonomy" id="392030"/>
    <lineage>
        <taxon>Eukaryota</taxon>
        <taxon>Metazoa</taxon>
        <taxon>Spiralia</taxon>
        <taxon>Gnathifera</taxon>
        <taxon>Rotifera</taxon>
        <taxon>Eurotatoria</taxon>
        <taxon>Bdelloidea</taxon>
        <taxon>Philodinida</taxon>
        <taxon>Philodinidae</taxon>
        <taxon>Rotaria</taxon>
    </lineage>
</organism>
<dbReference type="Proteomes" id="UP000681967">
    <property type="component" value="Unassembled WGS sequence"/>
</dbReference>
<evidence type="ECO:0000313" key="3">
    <source>
        <dbReference type="EMBL" id="CAF4634597.1"/>
    </source>
</evidence>
<dbReference type="Proteomes" id="UP000681720">
    <property type="component" value="Unassembled WGS sequence"/>
</dbReference>
<comment type="caution">
    <text evidence="2">The sequence shown here is derived from an EMBL/GenBank/DDBJ whole genome shotgun (WGS) entry which is preliminary data.</text>
</comment>
<dbReference type="EMBL" id="CAJOBJ010111701">
    <property type="protein sequence ID" value="CAF4634597.1"/>
    <property type="molecule type" value="Genomic_DNA"/>
</dbReference>
<feature type="non-terminal residue" evidence="2">
    <location>
        <position position="1"/>
    </location>
</feature>
<evidence type="ECO:0000313" key="2">
    <source>
        <dbReference type="EMBL" id="CAF4617545.1"/>
    </source>
</evidence>
<feature type="region of interest" description="Disordered" evidence="1">
    <location>
        <begin position="1"/>
        <end position="43"/>
    </location>
</feature>